<reference evidence="11 12" key="1">
    <citation type="submission" date="2019-12" db="EMBL/GenBank/DDBJ databases">
        <title>Sequence classification of anaerobic respiratory reductive dehalogenases: First we see many, then we see few.</title>
        <authorList>
            <person name="Molenda O."/>
            <person name="Puentes Jacome L.A."/>
            <person name="Cao X."/>
            <person name="Nesbo C.L."/>
            <person name="Tang S."/>
            <person name="Morson N."/>
            <person name="Patron J."/>
            <person name="Lomheim L."/>
            <person name="Wishart D.S."/>
            <person name="Edwards E.A."/>
        </authorList>
    </citation>
    <scope>NUCLEOTIDE SEQUENCE [LARGE SCALE GENOMIC DNA]</scope>
    <source>
        <strain evidence="11 12">12DCA</strain>
    </source>
</reference>
<feature type="domain" description="SRP54-type proteins GTP-binding" evidence="10">
    <location>
        <begin position="276"/>
        <end position="289"/>
    </location>
</feature>
<dbReference type="GO" id="GO:0003924">
    <property type="term" value="F:GTPase activity"/>
    <property type="evidence" value="ECO:0007669"/>
    <property type="project" value="UniProtKB-UniRule"/>
</dbReference>
<dbReference type="InterPro" id="IPR036225">
    <property type="entry name" value="SRP/SRP_N"/>
</dbReference>
<evidence type="ECO:0000256" key="9">
    <source>
        <dbReference type="HAMAP-Rule" id="MF_00920"/>
    </source>
</evidence>
<dbReference type="InterPro" id="IPR013822">
    <property type="entry name" value="Signal_recog_particl_SRP54_hlx"/>
</dbReference>
<accession>A0A857DH81</accession>
<dbReference type="AlphaFoldDB" id="A0A857DH81"/>
<feature type="binding site" evidence="9">
    <location>
        <begin position="109"/>
        <end position="116"/>
    </location>
    <ligand>
        <name>GTP</name>
        <dbReference type="ChEBI" id="CHEBI:37565"/>
    </ligand>
</feature>
<feature type="binding site" evidence="9">
    <location>
        <begin position="191"/>
        <end position="195"/>
    </location>
    <ligand>
        <name>GTP</name>
        <dbReference type="ChEBI" id="CHEBI:37565"/>
    </ligand>
</feature>
<evidence type="ECO:0000256" key="1">
    <source>
        <dbReference type="ARBA" id="ARBA00022475"/>
    </source>
</evidence>
<evidence type="ECO:0000256" key="7">
    <source>
        <dbReference type="ARBA" id="ARBA00023170"/>
    </source>
</evidence>
<feature type="binding site" evidence="9">
    <location>
        <begin position="255"/>
        <end position="258"/>
    </location>
    <ligand>
        <name>GTP</name>
        <dbReference type="ChEBI" id="CHEBI:37565"/>
    </ligand>
</feature>
<gene>
    <name evidence="9 11" type="primary">ftsY</name>
    <name evidence="11" type="ORF">GQ588_05580</name>
</gene>
<name>A0A857DH81_9FIRM</name>
<evidence type="ECO:0000256" key="6">
    <source>
        <dbReference type="ARBA" id="ARBA00023136"/>
    </source>
</evidence>
<evidence type="ECO:0000256" key="5">
    <source>
        <dbReference type="ARBA" id="ARBA00023134"/>
    </source>
</evidence>
<dbReference type="SMART" id="SM00382">
    <property type="entry name" value="AAA"/>
    <property type="match status" value="1"/>
</dbReference>
<dbReference type="Pfam" id="PF00448">
    <property type="entry name" value="SRP54"/>
    <property type="match status" value="1"/>
</dbReference>
<sequence>MAGIFSRLKERLTKTREGFVGKVEQLFTGSGKIDEDLYEELEEILLQSDVGVNTTLKLVGMLRASVKEQKINDRSELRDVLQEHITALLGEEIPLSFADSKPTVYLIVGVNGVGKTTTIGKLAKNLQGQGKNVLLAAGDTFRAAAIEQLEVWGERSGTEVIKQSEGADPAAVAFDALHAARSRNADVLLIDTAGRLHNKVNLMKELTKIKKVVEREVPDAPHEVLLVLDATTGQNAIQQVKLFKEAVDVTGIILTKLDGTAKGGVILGIRNEADIPVKLIGIGEGAEDLRPFEPREFARALFDRSEEE</sequence>
<dbReference type="PANTHER" id="PTHR43134:SF1">
    <property type="entry name" value="SIGNAL RECOGNITION PARTICLE RECEPTOR SUBUNIT ALPHA"/>
    <property type="match status" value="1"/>
</dbReference>
<dbReference type="GO" id="GO:0006614">
    <property type="term" value="P:SRP-dependent cotranslational protein targeting to membrane"/>
    <property type="evidence" value="ECO:0007669"/>
    <property type="project" value="InterPro"/>
</dbReference>
<dbReference type="Proteomes" id="UP000430508">
    <property type="component" value="Chromosome"/>
</dbReference>
<dbReference type="GO" id="GO:0005737">
    <property type="term" value="C:cytoplasm"/>
    <property type="evidence" value="ECO:0007669"/>
    <property type="project" value="UniProtKB-SubCell"/>
</dbReference>
<keyword evidence="6 9" id="KW-0472">Membrane</keyword>
<keyword evidence="4 9" id="KW-0378">Hydrolase</keyword>
<comment type="catalytic activity">
    <reaction evidence="8 9">
        <text>GTP + H2O = GDP + phosphate + H(+)</text>
        <dbReference type="Rhea" id="RHEA:19669"/>
        <dbReference type="ChEBI" id="CHEBI:15377"/>
        <dbReference type="ChEBI" id="CHEBI:15378"/>
        <dbReference type="ChEBI" id="CHEBI:37565"/>
        <dbReference type="ChEBI" id="CHEBI:43474"/>
        <dbReference type="ChEBI" id="CHEBI:58189"/>
        <dbReference type="EC" id="3.6.5.4"/>
    </reaction>
</comment>
<comment type="function">
    <text evidence="9">Involved in targeting and insertion of nascent membrane proteins into the cytoplasmic membrane. Acts as a receptor for the complex formed by the signal recognition particle (SRP) and the ribosome-nascent chain (RNC).</text>
</comment>
<dbReference type="HAMAP" id="MF_00920">
    <property type="entry name" value="FtsY"/>
    <property type="match status" value="1"/>
</dbReference>
<dbReference type="InterPro" id="IPR027417">
    <property type="entry name" value="P-loop_NTPase"/>
</dbReference>
<evidence type="ECO:0000259" key="10">
    <source>
        <dbReference type="PROSITE" id="PS00300"/>
    </source>
</evidence>
<protein>
    <recommendedName>
        <fullName evidence="9">Signal recognition particle receptor FtsY</fullName>
        <shortName evidence="9">SRP receptor</shortName>
        <ecNumber evidence="9">3.6.5.4</ecNumber>
    </recommendedName>
</protein>
<dbReference type="Pfam" id="PF02881">
    <property type="entry name" value="SRP54_N"/>
    <property type="match status" value="1"/>
</dbReference>
<evidence type="ECO:0000313" key="11">
    <source>
        <dbReference type="EMBL" id="QHA00153.1"/>
    </source>
</evidence>
<keyword evidence="2 9" id="KW-0963">Cytoplasm</keyword>
<dbReference type="InterPro" id="IPR042101">
    <property type="entry name" value="SRP54_N_sf"/>
</dbReference>
<evidence type="ECO:0000256" key="2">
    <source>
        <dbReference type="ARBA" id="ARBA00022490"/>
    </source>
</evidence>
<comment type="similarity">
    <text evidence="9">Belongs to the GTP-binding SRP family. FtsY subfamily.</text>
</comment>
<dbReference type="PANTHER" id="PTHR43134">
    <property type="entry name" value="SIGNAL RECOGNITION PARTICLE RECEPTOR SUBUNIT ALPHA"/>
    <property type="match status" value="1"/>
</dbReference>
<dbReference type="EC" id="3.6.5.4" evidence="9"/>
<dbReference type="GO" id="GO:0005525">
    <property type="term" value="F:GTP binding"/>
    <property type="evidence" value="ECO:0007669"/>
    <property type="project" value="UniProtKB-UniRule"/>
</dbReference>
<dbReference type="SMART" id="SM00963">
    <property type="entry name" value="SRP54_N"/>
    <property type="match status" value="1"/>
</dbReference>
<dbReference type="RefSeq" id="WP_015044194.1">
    <property type="nucleotide sequence ID" value="NZ_CP046996.1"/>
</dbReference>
<keyword evidence="1 9" id="KW-1003">Cell membrane</keyword>
<dbReference type="Gene3D" id="1.20.120.140">
    <property type="entry name" value="Signal recognition particle SRP54, nucleotide-binding domain"/>
    <property type="match status" value="1"/>
</dbReference>
<dbReference type="GO" id="GO:0005047">
    <property type="term" value="F:signal recognition particle binding"/>
    <property type="evidence" value="ECO:0007669"/>
    <property type="project" value="TreeGrafter"/>
</dbReference>
<dbReference type="Gene3D" id="3.40.50.300">
    <property type="entry name" value="P-loop containing nucleotide triphosphate hydrolases"/>
    <property type="match status" value="1"/>
</dbReference>
<dbReference type="FunFam" id="3.40.50.300:FF:000053">
    <property type="entry name" value="Signal recognition particle receptor FtsY"/>
    <property type="match status" value="1"/>
</dbReference>
<keyword evidence="3 9" id="KW-0547">Nucleotide-binding</keyword>
<dbReference type="SUPFAM" id="SSF47364">
    <property type="entry name" value="Domain of the SRP/SRP receptor G-proteins"/>
    <property type="match status" value="1"/>
</dbReference>
<organism evidence="11 12">
    <name type="scientific">Dehalobacter restrictus</name>
    <dbReference type="NCBI Taxonomy" id="55583"/>
    <lineage>
        <taxon>Bacteria</taxon>
        <taxon>Bacillati</taxon>
        <taxon>Bacillota</taxon>
        <taxon>Clostridia</taxon>
        <taxon>Eubacteriales</taxon>
        <taxon>Desulfitobacteriaceae</taxon>
        <taxon>Dehalobacter</taxon>
    </lineage>
</organism>
<dbReference type="GO" id="GO:0005886">
    <property type="term" value="C:plasma membrane"/>
    <property type="evidence" value="ECO:0007669"/>
    <property type="project" value="UniProtKB-SubCell"/>
</dbReference>
<dbReference type="CDD" id="cd17874">
    <property type="entry name" value="FtsY"/>
    <property type="match status" value="1"/>
</dbReference>
<evidence type="ECO:0000256" key="4">
    <source>
        <dbReference type="ARBA" id="ARBA00022801"/>
    </source>
</evidence>
<evidence type="ECO:0000313" key="12">
    <source>
        <dbReference type="Proteomes" id="UP000430508"/>
    </source>
</evidence>
<proteinExistence type="inferred from homology"/>
<dbReference type="EMBL" id="CP046996">
    <property type="protein sequence ID" value="QHA00153.1"/>
    <property type="molecule type" value="Genomic_DNA"/>
</dbReference>
<dbReference type="InterPro" id="IPR003593">
    <property type="entry name" value="AAA+_ATPase"/>
</dbReference>
<dbReference type="FunFam" id="1.20.120.140:FF:000002">
    <property type="entry name" value="Signal recognition particle receptor FtsY"/>
    <property type="match status" value="1"/>
</dbReference>
<dbReference type="NCBIfam" id="TIGR00064">
    <property type="entry name" value="ftsY"/>
    <property type="match status" value="1"/>
</dbReference>
<comment type="subcellular location">
    <subcellularLocation>
        <location evidence="9">Cell membrane</location>
        <topology evidence="9">Peripheral membrane protein</topology>
        <orientation evidence="9">Cytoplasmic side</orientation>
    </subcellularLocation>
    <subcellularLocation>
        <location evidence="9">Cytoplasm</location>
    </subcellularLocation>
</comment>
<dbReference type="SUPFAM" id="SSF52540">
    <property type="entry name" value="P-loop containing nucleoside triphosphate hydrolases"/>
    <property type="match status" value="1"/>
</dbReference>
<comment type="subunit">
    <text evidence="9">Part of the signal recognition particle protein translocation system, which is composed of SRP and FtsY.</text>
</comment>
<dbReference type="PROSITE" id="PS00300">
    <property type="entry name" value="SRP54"/>
    <property type="match status" value="1"/>
</dbReference>
<dbReference type="SMART" id="SM00962">
    <property type="entry name" value="SRP54"/>
    <property type="match status" value="1"/>
</dbReference>
<dbReference type="InterPro" id="IPR004390">
    <property type="entry name" value="SR_rcpt_FtsY"/>
</dbReference>
<keyword evidence="5 9" id="KW-0342">GTP-binding</keyword>
<evidence type="ECO:0000256" key="3">
    <source>
        <dbReference type="ARBA" id="ARBA00022741"/>
    </source>
</evidence>
<dbReference type="InterPro" id="IPR000897">
    <property type="entry name" value="SRP54_GTPase_dom"/>
</dbReference>
<keyword evidence="7 9" id="KW-0675">Receptor</keyword>
<evidence type="ECO:0000256" key="8">
    <source>
        <dbReference type="ARBA" id="ARBA00048027"/>
    </source>
</evidence>